<dbReference type="SUPFAM" id="SSF46894">
    <property type="entry name" value="C-terminal effector domain of the bipartite response regulators"/>
    <property type="match status" value="1"/>
</dbReference>
<dbReference type="Gene3D" id="1.10.10.10">
    <property type="entry name" value="Winged helix-like DNA-binding domain superfamily/Winged helix DNA-binding domain"/>
    <property type="match status" value="1"/>
</dbReference>
<dbReference type="GO" id="GO:0032993">
    <property type="term" value="C:protein-DNA complex"/>
    <property type="evidence" value="ECO:0007669"/>
    <property type="project" value="TreeGrafter"/>
</dbReference>
<evidence type="ECO:0000256" key="3">
    <source>
        <dbReference type="ARBA" id="ARBA00023125"/>
    </source>
</evidence>
<dbReference type="EMBL" id="PUHZ01000007">
    <property type="protein sequence ID" value="PQO46944.1"/>
    <property type="molecule type" value="Genomic_DNA"/>
</dbReference>
<sequence length="237" mass="26233">MNNRLVLIIGRQGRLSAALADNLRQSGCEVRTAVTSEDGLEQAIAHTPDIVLVGHHSPESFDMCRQISSRMRPEQLPAFLVTPGVGTGDSEGEEPESIDSLLAETLALDLLAQGVKTLLSRARQAGQDDVILEYHGLRLDRTRYTAELNGQSIAATPTEFRLLWTLMAKPGHVFSRQELYEACHAEHEGEPSAQSRAIDVHVKTIRRKLAEQANLIETIRGVGYRFREPVWGVSPFE</sequence>
<evidence type="ECO:0000259" key="7">
    <source>
        <dbReference type="PROSITE" id="PS51755"/>
    </source>
</evidence>
<keyword evidence="1" id="KW-0597">Phosphoprotein</keyword>
<protein>
    <recommendedName>
        <fullName evidence="10">OmpR/PhoB-type domain-containing protein</fullName>
    </recommendedName>
</protein>
<dbReference type="Gene3D" id="3.40.50.2300">
    <property type="match status" value="1"/>
</dbReference>
<dbReference type="SUPFAM" id="SSF52172">
    <property type="entry name" value="CheY-like"/>
    <property type="match status" value="1"/>
</dbReference>
<proteinExistence type="predicted"/>
<dbReference type="GO" id="GO:0005829">
    <property type="term" value="C:cytosol"/>
    <property type="evidence" value="ECO:0007669"/>
    <property type="project" value="TreeGrafter"/>
</dbReference>
<evidence type="ECO:0000256" key="5">
    <source>
        <dbReference type="PROSITE-ProRule" id="PRU01091"/>
    </source>
</evidence>
<dbReference type="RefSeq" id="WP_105334743.1">
    <property type="nucleotide sequence ID" value="NZ_PUHZ01000007.1"/>
</dbReference>
<evidence type="ECO:0000256" key="2">
    <source>
        <dbReference type="ARBA" id="ARBA00023012"/>
    </source>
</evidence>
<dbReference type="SMART" id="SM00862">
    <property type="entry name" value="Trans_reg_C"/>
    <property type="match status" value="1"/>
</dbReference>
<dbReference type="GO" id="GO:0000156">
    <property type="term" value="F:phosphorelay response regulator activity"/>
    <property type="evidence" value="ECO:0007669"/>
    <property type="project" value="TreeGrafter"/>
</dbReference>
<dbReference type="InterPro" id="IPR039420">
    <property type="entry name" value="WalR-like"/>
</dbReference>
<evidence type="ECO:0000313" key="8">
    <source>
        <dbReference type="EMBL" id="PQO46944.1"/>
    </source>
</evidence>
<dbReference type="PANTHER" id="PTHR48111:SF40">
    <property type="entry name" value="PHOSPHATE REGULON TRANSCRIPTIONAL REGULATORY PROTEIN PHOB"/>
    <property type="match status" value="1"/>
</dbReference>
<dbReference type="InterPro" id="IPR016032">
    <property type="entry name" value="Sig_transdc_resp-reg_C-effctor"/>
</dbReference>
<dbReference type="AlphaFoldDB" id="A0A2S8GSF0"/>
<organism evidence="8 9">
    <name type="scientific">Blastopirellula marina</name>
    <dbReference type="NCBI Taxonomy" id="124"/>
    <lineage>
        <taxon>Bacteria</taxon>
        <taxon>Pseudomonadati</taxon>
        <taxon>Planctomycetota</taxon>
        <taxon>Planctomycetia</taxon>
        <taxon>Pirellulales</taxon>
        <taxon>Pirellulaceae</taxon>
        <taxon>Blastopirellula</taxon>
    </lineage>
</organism>
<keyword evidence="3 5" id="KW-0238">DNA-binding</keyword>
<dbReference type="InterPro" id="IPR011006">
    <property type="entry name" value="CheY-like_superfamily"/>
</dbReference>
<feature type="DNA-binding region" description="OmpR/PhoB-type" evidence="5">
    <location>
        <begin position="129"/>
        <end position="228"/>
    </location>
</feature>
<dbReference type="Proteomes" id="UP000237819">
    <property type="component" value="Unassembled WGS sequence"/>
</dbReference>
<dbReference type="Pfam" id="PF00486">
    <property type="entry name" value="Trans_reg_C"/>
    <property type="match status" value="1"/>
</dbReference>
<dbReference type="InterPro" id="IPR001789">
    <property type="entry name" value="Sig_transdc_resp-reg_receiver"/>
</dbReference>
<feature type="domain" description="OmpR/PhoB-type" evidence="7">
    <location>
        <begin position="129"/>
        <end position="228"/>
    </location>
</feature>
<evidence type="ECO:0000259" key="6">
    <source>
        <dbReference type="PROSITE" id="PS50110"/>
    </source>
</evidence>
<evidence type="ECO:0000256" key="4">
    <source>
        <dbReference type="PROSITE-ProRule" id="PRU00169"/>
    </source>
</evidence>
<evidence type="ECO:0000313" key="9">
    <source>
        <dbReference type="Proteomes" id="UP000237819"/>
    </source>
</evidence>
<comment type="caution">
    <text evidence="8">The sequence shown here is derived from an EMBL/GenBank/DDBJ whole genome shotgun (WGS) entry which is preliminary data.</text>
</comment>
<evidence type="ECO:0008006" key="10">
    <source>
        <dbReference type="Google" id="ProtNLM"/>
    </source>
</evidence>
<keyword evidence="2" id="KW-0902">Two-component regulatory system</keyword>
<dbReference type="InterPro" id="IPR001867">
    <property type="entry name" value="OmpR/PhoB-type_DNA-bd"/>
</dbReference>
<dbReference type="PROSITE" id="PS51755">
    <property type="entry name" value="OMPR_PHOB"/>
    <property type="match status" value="1"/>
</dbReference>
<feature type="domain" description="Response regulatory" evidence="6">
    <location>
        <begin position="5"/>
        <end position="119"/>
    </location>
</feature>
<dbReference type="PANTHER" id="PTHR48111">
    <property type="entry name" value="REGULATOR OF RPOS"/>
    <property type="match status" value="1"/>
</dbReference>
<comment type="caution">
    <text evidence="4">Lacks conserved residue(s) required for the propagation of feature annotation.</text>
</comment>
<accession>A0A2S8GSF0</accession>
<name>A0A2S8GSF0_9BACT</name>
<dbReference type="GO" id="GO:0006355">
    <property type="term" value="P:regulation of DNA-templated transcription"/>
    <property type="evidence" value="ECO:0007669"/>
    <property type="project" value="InterPro"/>
</dbReference>
<reference evidence="8 9" key="1">
    <citation type="submission" date="2018-02" db="EMBL/GenBank/DDBJ databases">
        <title>Comparative genomes isolates from brazilian mangrove.</title>
        <authorList>
            <person name="Araujo J.E."/>
            <person name="Taketani R.G."/>
            <person name="Silva M.C.P."/>
            <person name="Loureco M.V."/>
            <person name="Andreote F.D."/>
        </authorList>
    </citation>
    <scope>NUCLEOTIDE SEQUENCE [LARGE SCALE GENOMIC DNA]</scope>
    <source>
        <strain evidence="8 9">Nap-Phe MGV</strain>
    </source>
</reference>
<dbReference type="GO" id="GO:0000976">
    <property type="term" value="F:transcription cis-regulatory region binding"/>
    <property type="evidence" value="ECO:0007669"/>
    <property type="project" value="TreeGrafter"/>
</dbReference>
<dbReference type="OrthoDB" id="272875at2"/>
<gene>
    <name evidence="8" type="ORF">C5Y93_07275</name>
</gene>
<dbReference type="CDD" id="cd00383">
    <property type="entry name" value="trans_reg_C"/>
    <property type="match status" value="1"/>
</dbReference>
<dbReference type="PROSITE" id="PS50110">
    <property type="entry name" value="RESPONSE_REGULATORY"/>
    <property type="match status" value="1"/>
</dbReference>
<evidence type="ECO:0000256" key="1">
    <source>
        <dbReference type="ARBA" id="ARBA00022553"/>
    </source>
</evidence>
<dbReference type="InterPro" id="IPR036388">
    <property type="entry name" value="WH-like_DNA-bd_sf"/>
</dbReference>